<evidence type="ECO:0000313" key="14">
    <source>
        <dbReference type="Proteomes" id="UP000198804"/>
    </source>
</evidence>
<accession>A0A1I3ZUH2</accession>
<evidence type="ECO:0000256" key="1">
    <source>
        <dbReference type="ARBA" id="ARBA00007164"/>
    </source>
</evidence>
<evidence type="ECO:0000256" key="4">
    <source>
        <dbReference type="ARBA" id="ARBA00022960"/>
    </source>
</evidence>
<protein>
    <submittedName>
        <fullName evidence="13">D-alanyl-D-alanine carboxypeptidase</fullName>
    </submittedName>
</protein>
<keyword evidence="6" id="KW-0961">Cell wall biogenesis/degradation</keyword>
<evidence type="ECO:0000256" key="2">
    <source>
        <dbReference type="ARBA" id="ARBA00022729"/>
    </source>
</evidence>
<keyword evidence="14" id="KW-1185">Reference proteome</keyword>
<evidence type="ECO:0000256" key="7">
    <source>
        <dbReference type="PIRSR" id="PIRSR618044-1"/>
    </source>
</evidence>
<feature type="compositionally biased region" description="Low complexity" evidence="10">
    <location>
        <begin position="479"/>
        <end position="491"/>
    </location>
</feature>
<keyword evidence="2" id="KW-0732">Signal</keyword>
<gene>
    <name evidence="13" type="ORF">SAMN04488125_10296</name>
</gene>
<feature type="compositionally biased region" description="Low complexity" evidence="10">
    <location>
        <begin position="460"/>
        <end position="471"/>
    </location>
</feature>
<dbReference type="GO" id="GO:0009002">
    <property type="term" value="F:serine-type D-Ala-D-Ala carboxypeptidase activity"/>
    <property type="evidence" value="ECO:0007669"/>
    <property type="project" value="InterPro"/>
</dbReference>
<evidence type="ECO:0000256" key="5">
    <source>
        <dbReference type="ARBA" id="ARBA00022984"/>
    </source>
</evidence>
<feature type="active site" description="Proton acceptor" evidence="7">
    <location>
        <position position="94"/>
    </location>
</feature>
<dbReference type="STRING" id="414703.SAMN04488125_10296"/>
<dbReference type="GO" id="GO:0008360">
    <property type="term" value="P:regulation of cell shape"/>
    <property type="evidence" value="ECO:0007669"/>
    <property type="project" value="UniProtKB-KW"/>
</dbReference>
<dbReference type="Proteomes" id="UP000198804">
    <property type="component" value="Unassembled WGS sequence"/>
</dbReference>
<dbReference type="InterPro" id="IPR012338">
    <property type="entry name" value="Beta-lactam/transpept-like"/>
</dbReference>
<comment type="similarity">
    <text evidence="1 9">Belongs to the peptidase S11 family.</text>
</comment>
<dbReference type="InterPro" id="IPR018044">
    <property type="entry name" value="Peptidase_S11"/>
</dbReference>
<keyword evidence="13" id="KW-0121">Carboxypeptidase</keyword>
<evidence type="ECO:0000259" key="12">
    <source>
        <dbReference type="Pfam" id="PF00768"/>
    </source>
</evidence>
<evidence type="ECO:0000256" key="10">
    <source>
        <dbReference type="SAM" id="MobiDB-lite"/>
    </source>
</evidence>
<feature type="binding site" evidence="8">
    <location>
        <position position="253"/>
    </location>
    <ligand>
        <name>substrate</name>
    </ligand>
</feature>
<feature type="domain" description="Peptidase S11 D-alanyl-D-alanine carboxypeptidase A N-terminal" evidence="12">
    <location>
        <begin position="67"/>
        <end position="283"/>
    </location>
</feature>
<dbReference type="Pfam" id="PF00768">
    <property type="entry name" value="Peptidase_S11"/>
    <property type="match status" value="1"/>
</dbReference>
<reference evidence="14" key="1">
    <citation type="submission" date="2016-10" db="EMBL/GenBank/DDBJ databases">
        <authorList>
            <person name="Varghese N."/>
            <person name="Submissions S."/>
        </authorList>
    </citation>
    <scope>NUCLEOTIDE SEQUENCE [LARGE SCALE GENOMIC DNA]</scope>
    <source>
        <strain evidence="14">CGMCC 1.6474</strain>
    </source>
</reference>
<keyword evidence="11" id="KW-1133">Transmembrane helix</keyword>
<dbReference type="SUPFAM" id="SSF56601">
    <property type="entry name" value="beta-lactamase/transpeptidase-like"/>
    <property type="match status" value="1"/>
</dbReference>
<keyword evidence="4" id="KW-0133">Cell shape</keyword>
<evidence type="ECO:0000256" key="8">
    <source>
        <dbReference type="PIRSR" id="PIRSR618044-2"/>
    </source>
</evidence>
<dbReference type="InterPro" id="IPR001967">
    <property type="entry name" value="Peptidase_S11_N"/>
</dbReference>
<evidence type="ECO:0000256" key="3">
    <source>
        <dbReference type="ARBA" id="ARBA00022801"/>
    </source>
</evidence>
<proteinExistence type="inferred from homology"/>
<dbReference type="PANTHER" id="PTHR21581">
    <property type="entry name" value="D-ALANYL-D-ALANINE CARBOXYPEPTIDASE"/>
    <property type="match status" value="1"/>
</dbReference>
<evidence type="ECO:0000256" key="9">
    <source>
        <dbReference type="RuleBase" id="RU004016"/>
    </source>
</evidence>
<keyword evidence="13" id="KW-0645">Protease</keyword>
<evidence type="ECO:0000313" key="13">
    <source>
        <dbReference type="EMBL" id="SFK47550.1"/>
    </source>
</evidence>
<dbReference type="GO" id="GO:0071555">
    <property type="term" value="P:cell wall organization"/>
    <property type="evidence" value="ECO:0007669"/>
    <property type="project" value="UniProtKB-KW"/>
</dbReference>
<name>A0A1I3ZUH2_9HYPH</name>
<sequence>MIGQSSRRSHRCRLPVGGATPGAFSKTLPAPLPEMNPMVNRVWGRLIAPLAALAALAVPAAAVTTPILVVEADSGKVLYSQGATDPWYPASITKLMTTYVALDMVRQGKVSLDTLLTISPEAAAEPPSKMGFKPGTQITLDNALKIIMVKSANDISWAIAEGLGGSAEGFADMMNETAHRIGMRESRWYNPNGLPEPRQWTTARDMAILARALMRDFPDQQGLFSISAIQFGKSVMANHNGLLGRYPGADGMKTGFICSGGFNVVASATRNGRRIITVVMGQPSARERDIKAADLFDYGFGQSAGWTAQTLETLPASNLAAPPDLRPYICDKRKPIPVDEGPGALTAGADGTATQLFGSATADTSNLAFAALGAANVRGRSLPPRAPLQPIAVWTGRSPAEGAAALAQAEQEAQASKEAARTAKVEAARQKREEAKAAQAAQAAKAEAHKQAAAEKAAKARAAAVTAPKPKTAAKDKVPAAASAYTAAEAPKAAHKPAAKKAETKADAKPAAKKTEAKPATKKAKGKDDDA</sequence>
<feature type="compositionally biased region" description="Basic and acidic residues" evidence="10">
    <location>
        <begin position="500"/>
        <end position="519"/>
    </location>
</feature>
<dbReference type="EMBL" id="FOSV01000002">
    <property type="protein sequence ID" value="SFK47550.1"/>
    <property type="molecule type" value="Genomic_DNA"/>
</dbReference>
<feature type="region of interest" description="Disordered" evidence="10">
    <location>
        <begin position="428"/>
        <end position="531"/>
    </location>
</feature>
<keyword evidence="11" id="KW-0472">Membrane</keyword>
<evidence type="ECO:0000256" key="6">
    <source>
        <dbReference type="ARBA" id="ARBA00023316"/>
    </source>
</evidence>
<dbReference type="GO" id="GO:0009252">
    <property type="term" value="P:peptidoglycan biosynthetic process"/>
    <property type="evidence" value="ECO:0007669"/>
    <property type="project" value="UniProtKB-KW"/>
</dbReference>
<feature type="compositionally biased region" description="Basic and acidic residues" evidence="10">
    <location>
        <begin position="446"/>
        <end position="458"/>
    </location>
</feature>
<dbReference type="AlphaFoldDB" id="A0A1I3ZUH2"/>
<dbReference type="PANTHER" id="PTHR21581:SF6">
    <property type="entry name" value="TRAFFICKING PROTEIN PARTICLE COMPLEX SUBUNIT 12"/>
    <property type="match status" value="1"/>
</dbReference>
<evidence type="ECO:0000256" key="11">
    <source>
        <dbReference type="SAM" id="Phobius"/>
    </source>
</evidence>
<keyword evidence="5" id="KW-0573">Peptidoglycan synthesis</keyword>
<feature type="active site" evidence="7">
    <location>
        <position position="151"/>
    </location>
</feature>
<dbReference type="Gene3D" id="3.40.710.10">
    <property type="entry name" value="DD-peptidase/beta-lactamase superfamily"/>
    <property type="match status" value="1"/>
</dbReference>
<organism evidence="13 14">
    <name type="scientific">Methylorubrum salsuginis</name>
    <dbReference type="NCBI Taxonomy" id="414703"/>
    <lineage>
        <taxon>Bacteria</taxon>
        <taxon>Pseudomonadati</taxon>
        <taxon>Pseudomonadota</taxon>
        <taxon>Alphaproteobacteria</taxon>
        <taxon>Hyphomicrobiales</taxon>
        <taxon>Methylobacteriaceae</taxon>
        <taxon>Methylorubrum</taxon>
    </lineage>
</organism>
<dbReference type="GO" id="GO:0006508">
    <property type="term" value="P:proteolysis"/>
    <property type="evidence" value="ECO:0007669"/>
    <property type="project" value="InterPro"/>
</dbReference>
<dbReference type="PRINTS" id="PR00725">
    <property type="entry name" value="DADACBPTASE1"/>
</dbReference>
<keyword evidence="3" id="KW-0378">Hydrolase</keyword>
<feature type="active site" description="Acyl-ester intermediate" evidence="7">
    <location>
        <position position="91"/>
    </location>
</feature>
<keyword evidence="11" id="KW-0812">Transmembrane</keyword>
<feature type="transmembrane region" description="Helical" evidence="11">
    <location>
        <begin position="46"/>
        <end position="69"/>
    </location>
</feature>